<name>A0AAQ3MN94_VIGMU</name>
<sequence length="101" mass="11574">MSESETGMSTTASVPVTPDTLTDRRSHRCMWTRCRTSVTRSSWLDASACRAKATPASPISRWCFTAQCFSHSKGNTDETFFLRFCQRYVLHFSHIFFSFSE</sequence>
<dbReference type="AlphaFoldDB" id="A0AAQ3MN94"/>
<evidence type="ECO:0000313" key="3">
    <source>
        <dbReference type="Proteomes" id="UP001374535"/>
    </source>
</evidence>
<evidence type="ECO:0000256" key="1">
    <source>
        <dbReference type="SAM" id="MobiDB-lite"/>
    </source>
</evidence>
<keyword evidence="3" id="KW-1185">Reference proteome</keyword>
<proteinExistence type="predicted"/>
<organism evidence="2 3">
    <name type="scientific">Vigna mungo</name>
    <name type="common">Black gram</name>
    <name type="synonym">Phaseolus mungo</name>
    <dbReference type="NCBI Taxonomy" id="3915"/>
    <lineage>
        <taxon>Eukaryota</taxon>
        <taxon>Viridiplantae</taxon>
        <taxon>Streptophyta</taxon>
        <taxon>Embryophyta</taxon>
        <taxon>Tracheophyta</taxon>
        <taxon>Spermatophyta</taxon>
        <taxon>Magnoliopsida</taxon>
        <taxon>eudicotyledons</taxon>
        <taxon>Gunneridae</taxon>
        <taxon>Pentapetalae</taxon>
        <taxon>rosids</taxon>
        <taxon>fabids</taxon>
        <taxon>Fabales</taxon>
        <taxon>Fabaceae</taxon>
        <taxon>Papilionoideae</taxon>
        <taxon>50 kb inversion clade</taxon>
        <taxon>NPAAA clade</taxon>
        <taxon>indigoferoid/millettioid clade</taxon>
        <taxon>Phaseoleae</taxon>
        <taxon>Vigna</taxon>
    </lineage>
</organism>
<dbReference type="EMBL" id="CP144691">
    <property type="protein sequence ID" value="WVY93938.1"/>
    <property type="molecule type" value="Genomic_DNA"/>
</dbReference>
<dbReference type="Proteomes" id="UP001374535">
    <property type="component" value="Chromosome 10"/>
</dbReference>
<accession>A0AAQ3MN94</accession>
<reference evidence="2 3" key="1">
    <citation type="journal article" date="2023" name="Life. Sci Alliance">
        <title>Evolutionary insights into 3D genome organization and epigenetic landscape of Vigna mungo.</title>
        <authorList>
            <person name="Junaid A."/>
            <person name="Singh B."/>
            <person name="Bhatia S."/>
        </authorList>
    </citation>
    <scope>NUCLEOTIDE SEQUENCE [LARGE SCALE GENOMIC DNA]</scope>
    <source>
        <strain evidence="2">Urdbean</strain>
    </source>
</reference>
<protein>
    <submittedName>
        <fullName evidence="2">Uncharacterized protein</fullName>
    </submittedName>
</protein>
<gene>
    <name evidence="2" type="ORF">V8G54_033026</name>
</gene>
<feature type="region of interest" description="Disordered" evidence="1">
    <location>
        <begin position="1"/>
        <end position="24"/>
    </location>
</feature>
<evidence type="ECO:0000313" key="2">
    <source>
        <dbReference type="EMBL" id="WVY93938.1"/>
    </source>
</evidence>
<feature type="compositionally biased region" description="Polar residues" evidence="1">
    <location>
        <begin position="1"/>
        <end position="14"/>
    </location>
</feature>